<proteinExistence type="predicted"/>
<accession>A0A1H4G8J1</accession>
<dbReference type="EMBL" id="FNQR01000014">
    <property type="protein sequence ID" value="SEB05909.1"/>
    <property type="molecule type" value="Genomic_DNA"/>
</dbReference>
<evidence type="ECO:0000313" key="2">
    <source>
        <dbReference type="Proteomes" id="UP000198584"/>
    </source>
</evidence>
<evidence type="ECO:0008006" key="3">
    <source>
        <dbReference type="Google" id="ProtNLM"/>
    </source>
</evidence>
<dbReference type="AlphaFoldDB" id="A0A1H4G8J1"/>
<dbReference type="Proteomes" id="UP000198584">
    <property type="component" value="Unassembled WGS sequence"/>
</dbReference>
<gene>
    <name evidence="1" type="ORF">SAMN05421743_11498</name>
</gene>
<dbReference type="OrthoDB" id="2112405at2"/>
<dbReference type="RefSeq" id="WP_093045914.1">
    <property type="nucleotide sequence ID" value="NZ_FNQR01000014.1"/>
</dbReference>
<organism evidence="1 2">
    <name type="scientific">Thalassobacillus cyri</name>
    <dbReference type="NCBI Taxonomy" id="571932"/>
    <lineage>
        <taxon>Bacteria</taxon>
        <taxon>Bacillati</taxon>
        <taxon>Bacillota</taxon>
        <taxon>Bacilli</taxon>
        <taxon>Bacillales</taxon>
        <taxon>Bacillaceae</taxon>
        <taxon>Thalassobacillus</taxon>
    </lineage>
</organism>
<dbReference type="STRING" id="571932.SAMN05421743_11498"/>
<reference evidence="1 2" key="1">
    <citation type="submission" date="2016-10" db="EMBL/GenBank/DDBJ databases">
        <authorList>
            <person name="de Groot N.N."/>
        </authorList>
    </citation>
    <scope>NUCLEOTIDE SEQUENCE [LARGE SCALE GENOMIC DNA]</scope>
    <source>
        <strain evidence="1 2">CCM7597</strain>
    </source>
</reference>
<sequence>MNGVLHRAQDSGKKLEMIYVSCDNQITHRIVKVLQVNEEEILAFCYKRRQVRRFKKNNILSVGSIRKQIGA</sequence>
<evidence type="ECO:0000313" key="1">
    <source>
        <dbReference type="EMBL" id="SEB05909.1"/>
    </source>
</evidence>
<keyword evidence="2" id="KW-1185">Reference proteome</keyword>
<name>A0A1H4G8J1_9BACI</name>
<protein>
    <recommendedName>
        <fullName evidence="3">WYL domain-containing protein</fullName>
    </recommendedName>
</protein>